<feature type="region of interest" description="Disordered" evidence="5">
    <location>
        <begin position="1"/>
        <end position="23"/>
    </location>
</feature>
<keyword evidence="8" id="KW-1185">Reference proteome</keyword>
<keyword evidence="2 4" id="KW-0238">DNA-binding</keyword>
<feature type="compositionally biased region" description="Low complexity" evidence="5">
    <location>
        <begin position="1"/>
        <end position="13"/>
    </location>
</feature>
<sequence length="225" mass="25053">MTQAARQSAPSSARSKRERQKAETRAELIDAARKLVQESGYEGLTIRNLAKRAGYAPMSVYSYFADKHDILMALAEDTFETLARKLRKNQPEDPVEALRATLRDYATFGLENPNEYRTIFMTEKLHPDCDEPEMIDRLEKNNPALIILNERVAACIAAGRFKGDVQAIATVLWTVGHGAISLLINFPHYPFGNPQDYIMRIGEIALAGIATMDVLPLEDASSPKG</sequence>
<evidence type="ECO:0000313" key="8">
    <source>
        <dbReference type="Proteomes" id="UP000643405"/>
    </source>
</evidence>
<dbReference type="InterPro" id="IPR036271">
    <property type="entry name" value="Tet_transcr_reg_TetR-rel_C_sf"/>
</dbReference>
<dbReference type="InterPro" id="IPR001647">
    <property type="entry name" value="HTH_TetR"/>
</dbReference>
<dbReference type="InterPro" id="IPR050109">
    <property type="entry name" value="HTH-type_TetR-like_transc_reg"/>
</dbReference>
<accession>A0A8J6Q158</accession>
<dbReference type="Pfam" id="PF00440">
    <property type="entry name" value="TetR_N"/>
    <property type="match status" value="1"/>
</dbReference>
<dbReference type="Proteomes" id="UP000643405">
    <property type="component" value="Unassembled WGS sequence"/>
</dbReference>
<dbReference type="GO" id="GO:0000976">
    <property type="term" value="F:transcription cis-regulatory region binding"/>
    <property type="evidence" value="ECO:0007669"/>
    <property type="project" value="TreeGrafter"/>
</dbReference>
<comment type="caution">
    <text evidence="7">The sequence shown here is derived from an EMBL/GenBank/DDBJ whole genome shotgun (WGS) entry which is preliminary data.</text>
</comment>
<dbReference type="AlphaFoldDB" id="A0A8J6Q158"/>
<feature type="DNA-binding region" description="H-T-H motif" evidence="4">
    <location>
        <begin position="45"/>
        <end position="64"/>
    </location>
</feature>
<keyword evidence="1" id="KW-0805">Transcription regulation</keyword>
<protein>
    <submittedName>
        <fullName evidence="7">TetR/AcrR family transcriptional regulator</fullName>
    </submittedName>
</protein>
<evidence type="ECO:0000256" key="1">
    <source>
        <dbReference type="ARBA" id="ARBA00023015"/>
    </source>
</evidence>
<evidence type="ECO:0000256" key="3">
    <source>
        <dbReference type="ARBA" id="ARBA00023163"/>
    </source>
</evidence>
<evidence type="ECO:0000256" key="5">
    <source>
        <dbReference type="SAM" id="MobiDB-lite"/>
    </source>
</evidence>
<evidence type="ECO:0000259" key="6">
    <source>
        <dbReference type="PROSITE" id="PS50977"/>
    </source>
</evidence>
<dbReference type="PANTHER" id="PTHR30055">
    <property type="entry name" value="HTH-TYPE TRANSCRIPTIONAL REGULATOR RUTR"/>
    <property type="match status" value="1"/>
</dbReference>
<dbReference type="SUPFAM" id="SSF46689">
    <property type="entry name" value="Homeodomain-like"/>
    <property type="match status" value="1"/>
</dbReference>
<dbReference type="GO" id="GO:0003700">
    <property type="term" value="F:DNA-binding transcription factor activity"/>
    <property type="evidence" value="ECO:0007669"/>
    <property type="project" value="TreeGrafter"/>
</dbReference>
<feature type="domain" description="HTH tetR-type" evidence="6">
    <location>
        <begin position="22"/>
        <end position="82"/>
    </location>
</feature>
<dbReference type="PROSITE" id="PS50977">
    <property type="entry name" value="HTH_TETR_2"/>
    <property type="match status" value="1"/>
</dbReference>
<dbReference type="RefSeq" id="WP_188163832.1">
    <property type="nucleotide sequence ID" value="NZ_JACVVX010000002.1"/>
</dbReference>
<gene>
    <name evidence="7" type="ORF">ICI42_06925</name>
</gene>
<dbReference type="EMBL" id="JACVVX010000002">
    <property type="protein sequence ID" value="MBD0414380.1"/>
    <property type="molecule type" value="Genomic_DNA"/>
</dbReference>
<proteinExistence type="predicted"/>
<keyword evidence="3" id="KW-0804">Transcription</keyword>
<dbReference type="Pfam" id="PF13305">
    <property type="entry name" value="TetR_C_33"/>
    <property type="match status" value="1"/>
</dbReference>
<dbReference type="SUPFAM" id="SSF48498">
    <property type="entry name" value="Tetracyclin repressor-like, C-terminal domain"/>
    <property type="match status" value="1"/>
</dbReference>
<dbReference type="Gene3D" id="1.10.357.10">
    <property type="entry name" value="Tetracycline Repressor, domain 2"/>
    <property type="match status" value="1"/>
</dbReference>
<dbReference type="PANTHER" id="PTHR30055:SF212">
    <property type="entry name" value="TETR-FAMILY FAMILY TRANSCRIPTIONAL REGULATOR"/>
    <property type="match status" value="1"/>
</dbReference>
<organism evidence="7 8">
    <name type="scientific">Oryzicola mucosus</name>
    <dbReference type="NCBI Taxonomy" id="2767425"/>
    <lineage>
        <taxon>Bacteria</taxon>
        <taxon>Pseudomonadati</taxon>
        <taxon>Pseudomonadota</taxon>
        <taxon>Alphaproteobacteria</taxon>
        <taxon>Hyphomicrobiales</taxon>
        <taxon>Phyllobacteriaceae</taxon>
        <taxon>Oryzicola</taxon>
    </lineage>
</organism>
<dbReference type="PRINTS" id="PR00455">
    <property type="entry name" value="HTHTETR"/>
</dbReference>
<name>A0A8J6Q158_9HYPH</name>
<reference evidence="7" key="1">
    <citation type="submission" date="2020-09" db="EMBL/GenBank/DDBJ databases">
        <title>Genome seq and assembly of Tianweitania sp.</title>
        <authorList>
            <person name="Chhetri G."/>
        </authorList>
    </citation>
    <scope>NUCLEOTIDE SEQUENCE</scope>
    <source>
        <strain evidence="7">Rool2</strain>
    </source>
</reference>
<evidence type="ECO:0000313" key="7">
    <source>
        <dbReference type="EMBL" id="MBD0414380.1"/>
    </source>
</evidence>
<evidence type="ECO:0000256" key="4">
    <source>
        <dbReference type="PROSITE-ProRule" id="PRU00335"/>
    </source>
</evidence>
<evidence type="ECO:0000256" key="2">
    <source>
        <dbReference type="ARBA" id="ARBA00023125"/>
    </source>
</evidence>
<dbReference type="InterPro" id="IPR025996">
    <property type="entry name" value="MT1864/Rv1816-like_C"/>
</dbReference>
<dbReference type="InterPro" id="IPR009057">
    <property type="entry name" value="Homeodomain-like_sf"/>
</dbReference>